<dbReference type="Pfam" id="PF13380">
    <property type="entry name" value="CoA_binding_2"/>
    <property type="match status" value="1"/>
</dbReference>
<evidence type="ECO:0000313" key="3">
    <source>
        <dbReference type="Proteomes" id="UP000637757"/>
    </source>
</evidence>
<comment type="caution">
    <text evidence="2">The sequence shown here is derived from an EMBL/GenBank/DDBJ whole genome shotgun (WGS) entry which is preliminary data.</text>
</comment>
<organism evidence="2 3">
    <name type="scientific">Enterococcus lacertideformus</name>
    <dbReference type="NCBI Taxonomy" id="2771493"/>
    <lineage>
        <taxon>Bacteria</taxon>
        <taxon>Bacillati</taxon>
        <taxon>Bacillota</taxon>
        <taxon>Bacilli</taxon>
        <taxon>Lactobacillales</taxon>
        <taxon>Enterococcaceae</taxon>
        <taxon>Enterococcus</taxon>
    </lineage>
</organism>
<protein>
    <submittedName>
        <fullName evidence="2">CoA-binding protein</fullName>
    </submittedName>
</protein>
<sequence>MLVENPTQDTIFNYLNTAKTIAIVGLSNKPERTSYKVAKFLQDHGYHIIPVNPVVAGEKILGEKVYAQLTDIDESIDIVDVFRRSEFLPEIATKYLETDAKVFWAQLGIKNEEAVNLLINAGRTDLVMDRCIKIELEKLKERIATMES</sequence>
<name>A0A931AVH1_9ENTE</name>
<evidence type="ECO:0000259" key="1">
    <source>
        <dbReference type="SMART" id="SM00881"/>
    </source>
</evidence>
<dbReference type="PANTHER" id="PTHR33303">
    <property type="entry name" value="CYTOPLASMIC PROTEIN-RELATED"/>
    <property type="match status" value="1"/>
</dbReference>
<dbReference type="PANTHER" id="PTHR33303:SF2">
    <property type="entry name" value="COA-BINDING DOMAIN-CONTAINING PROTEIN"/>
    <property type="match status" value="1"/>
</dbReference>
<accession>A0A931AVH1</accession>
<dbReference type="AlphaFoldDB" id="A0A931AVH1"/>
<dbReference type="Gene3D" id="3.40.50.720">
    <property type="entry name" value="NAD(P)-binding Rossmann-like Domain"/>
    <property type="match status" value="1"/>
</dbReference>
<dbReference type="SMART" id="SM00881">
    <property type="entry name" value="CoA_binding"/>
    <property type="match status" value="1"/>
</dbReference>
<dbReference type="InterPro" id="IPR003781">
    <property type="entry name" value="CoA-bd"/>
</dbReference>
<gene>
    <name evidence="2" type="ORF">IC227_05260</name>
</gene>
<dbReference type="SUPFAM" id="SSF51735">
    <property type="entry name" value="NAD(P)-binding Rossmann-fold domains"/>
    <property type="match status" value="1"/>
</dbReference>
<proteinExistence type="predicted"/>
<dbReference type="Proteomes" id="UP000637757">
    <property type="component" value="Unassembled WGS sequence"/>
</dbReference>
<reference evidence="2" key="1">
    <citation type="submission" date="2020-09" db="EMBL/GenBank/DDBJ databases">
        <title>Genomic insights into the novelty and pathogenicity of a unique biofilm-forming Enterococcus sp. bacteria (Enterococcus lacertideformus) identified in reptiles.</title>
        <authorList>
            <person name="Agius J.E."/>
            <person name="Phalen D.N."/>
            <person name="Rose K."/>
            <person name="Eden J.-S."/>
        </authorList>
    </citation>
    <scope>NUCLEOTIDE SEQUENCE</scope>
    <source>
        <strain evidence="2">PHRS 0518</strain>
    </source>
</reference>
<dbReference type="InterPro" id="IPR036291">
    <property type="entry name" value="NAD(P)-bd_dom_sf"/>
</dbReference>
<dbReference type="EMBL" id="JADAKE010000014">
    <property type="protein sequence ID" value="MBF8807863.1"/>
    <property type="molecule type" value="Genomic_DNA"/>
</dbReference>
<evidence type="ECO:0000313" key="2">
    <source>
        <dbReference type="EMBL" id="MBF8807863.1"/>
    </source>
</evidence>
<feature type="domain" description="CoA-binding" evidence="1">
    <location>
        <begin position="15"/>
        <end position="109"/>
    </location>
</feature>
<keyword evidence="3" id="KW-1185">Reference proteome</keyword>